<proteinExistence type="inferred from homology"/>
<accession>A0A849VF18</accession>
<evidence type="ECO:0000256" key="9">
    <source>
        <dbReference type="SAM" id="SignalP"/>
    </source>
</evidence>
<dbReference type="InterPro" id="IPR001853">
    <property type="entry name" value="DSBA-like_thioredoxin_dom"/>
</dbReference>
<dbReference type="GO" id="GO:0015036">
    <property type="term" value="F:disulfide oxidoreductase activity"/>
    <property type="evidence" value="ECO:0007669"/>
    <property type="project" value="UniProtKB-ARBA"/>
</dbReference>
<evidence type="ECO:0000256" key="4">
    <source>
        <dbReference type="ARBA" id="ARBA00022764"/>
    </source>
</evidence>
<evidence type="ECO:0000259" key="10">
    <source>
        <dbReference type="PROSITE" id="PS51352"/>
    </source>
</evidence>
<keyword evidence="5 7" id="KW-1015">Disulfide bond</keyword>
<dbReference type="PIRSF" id="PIRSF001488">
    <property type="entry name" value="Tdi_protein"/>
    <property type="match status" value="1"/>
</dbReference>
<evidence type="ECO:0000256" key="5">
    <source>
        <dbReference type="ARBA" id="ARBA00023157"/>
    </source>
</evidence>
<evidence type="ECO:0000256" key="6">
    <source>
        <dbReference type="ARBA" id="ARBA00023284"/>
    </source>
</evidence>
<dbReference type="InterPro" id="IPR050824">
    <property type="entry name" value="Thiol_disulfide_DsbA"/>
</dbReference>
<evidence type="ECO:0000256" key="7">
    <source>
        <dbReference type="PIRNR" id="PIRNR001488"/>
    </source>
</evidence>
<dbReference type="Pfam" id="PF01323">
    <property type="entry name" value="DSBA"/>
    <property type="match status" value="1"/>
</dbReference>
<dbReference type="PANTHER" id="PTHR35891">
    <property type="entry name" value="THIOL:DISULFIDE INTERCHANGE PROTEIN DSBA"/>
    <property type="match status" value="1"/>
</dbReference>
<protein>
    <recommendedName>
        <fullName evidence="7">Thiol:disulfide interchange protein</fullName>
    </recommendedName>
</protein>
<evidence type="ECO:0000256" key="2">
    <source>
        <dbReference type="ARBA" id="ARBA00005791"/>
    </source>
</evidence>
<dbReference type="PROSITE" id="PS51352">
    <property type="entry name" value="THIOREDOXIN_2"/>
    <property type="match status" value="1"/>
</dbReference>
<comment type="subcellular location">
    <subcellularLocation>
        <location evidence="1 7">Periplasm</location>
    </subcellularLocation>
</comment>
<keyword evidence="3 9" id="KW-0732">Signal</keyword>
<dbReference type="InterPro" id="IPR023205">
    <property type="entry name" value="DsbA/DsbL"/>
</dbReference>
<sequence>MLKFIKAAAVALMLPMLANAAQQYEEGVHYEVVSERGTKKPEVTEYFSFYCPACNAFEPLITEFKPKLDKSVKFKKSHVNFVGPRDPEKQKMMANALATAAVLPQKDAIVSALFSHIHTKRGKINELADIKDIFVSQGVDADKFDKLYKSFSVRTKASRMTRMQEQLQDKGALTGVPTFIVNGKYKLLLRESKTTTPEQISALINYLATK</sequence>
<evidence type="ECO:0000256" key="1">
    <source>
        <dbReference type="ARBA" id="ARBA00004418"/>
    </source>
</evidence>
<keyword evidence="4 7" id="KW-0574">Periplasm</keyword>
<feature type="domain" description="Thioredoxin" evidence="10">
    <location>
        <begin position="8"/>
        <end position="209"/>
    </location>
</feature>
<dbReference type="InterPro" id="IPR017937">
    <property type="entry name" value="Thioredoxin_CS"/>
</dbReference>
<dbReference type="SUPFAM" id="SSF52833">
    <property type="entry name" value="Thioredoxin-like"/>
    <property type="match status" value="1"/>
</dbReference>
<organism evidence="11 12">
    <name type="scientific">Pseudoalteromonas caenipelagi</name>
    <dbReference type="NCBI Taxonomy" id="2726988"/>
    <lineage>
        <taxon>Bacteria</taxon>
        <taxon>Pseudomonadati</taxon>
        <taxon>Pseudomonadota</taxon>
        <taxon>Gammaproteobacteria</taxon>
        <taxon>Alteromonadales</taxon>
        <taxon>Pseudoalteromonadaceae</taxon>
        <taxon>Pseudoalteromonas</taxon>
    </lineage>
</organism>
<comment type="similarity">
    <text evidence="2">Belongs to the thioredoxin family. DsbA subfamily.</text>
</comment>
<evidence type="ECO:0000313" key="12">
    <source>
        <dbReference type="Proteomes" id="UP000586305"/>
    </source>
</evidence>
<evidence type="ECO:0000313" key="11">
    <source>
        <dbReference type="EMBL" id="NOU51866.1"/>
    </source>
</evidence>
<evidence type="ECO:0000256" key="3">
    <source>
        <dbReference type="ARBA" id="ARBA00022729"/>
    </source>
</evidence>
<name>A0A849VF18_9GAMM</name>
<dbReference type="Proteomes" id="UP000586305">
    <property type="component" value="Unassembled WGS sequence"/>
</dbReference>
<feature type="chain" id="PRO_5032450086" description="Thiol:disulfide interchange protein" evidence="9">
    <location>
        <begin position="21"/>
        <end position="210"/>
    </location>
</feature>
<feature type="signal peptide" evidence="9">
    <location>
        <begin position="1"/>
        <end position="20"/>
    </location>
</feature>
<reference evidence="11 12" key="1">
    <citation type="submission" date="2020-04" db="EMBL/GenBank/DDBJ databases">
        <title>Pseudoalteromonas caenipelagi sp. nov., isolated from a tidal flat.</title>
        <authorList>
            <person name="Park S."/>
            <person name="Yoon J.-H."/>
        </authorList>
    </citation>
    <scope>NUCLEOTIDE SEQUENCE [LARGE SCALE GENOMIC DNA]</scope>
    <source>
        <strain evidence="11 12">JBTF-M23</strain>
    </source>
</reference>
<evidence type="ECO:0000256" key="8">
    <source>
        <dbReference type="PIRSR" id="PIRSR001488-1"/>
    </source>
</evidence>
<dbReference type="EMBL" id="JABBPG010000006">
    <property type="protein sequence ID" value="NOU51866.1"/>
    <property type="molecule type" value="Genomic_DNA"/>
</dbReference>
<feature type="disulfide bond" description="Redox-active" evidence="8">
    <location>
        <begin position="51"/>
        <end position="54"/>
    </location>
</feature>
<gene>
    <name evidence="11" type="ORF">HG263_15120</name>
</gene>
<keyword evidence="6" id="KW-0676">Redox-active center</keyword>
<comment type="caution">
    <text evidence="11">The sequence shown here is derived from an EMBL/GenBank/DDBJ whole genome shotgun (WGS) entry which is preliminary data.</text>
</comment>
<dbReference type="InterPro" id="IPR036249">
    <property type="entry name" value="Thioredoxin-like_sf"/>
</dbReference>
<dbReference type="PANTHER" id="PTHR35891:SF2">
    <property type="entry name" value="THIOL:DISULFIDE INTERCHANGE PROTEIN DSBA"/>
    <property type="match status" value="1"/>
</dbReference>
<dbReference type="AlphaFoldDB" id="A0A849VF18"/>
<dbReference type="Gene3D" id="3.40.30.10">
    <property type="entry name" value="Glutaredoxin"/>
    <property type="match status" value="1"/>
</dbReference>
<dbReference type="CDD" id="cd03019">
    <property type="entry name" value="DsbA_DsbA"/>
    <property type="match status" value="1"/>
</dbReference>
<dbReference type="InterPro" id="IPR013766">
    <property type="entry name" value="Thioredoxin_domain"/>
</dbReference>
<dbReference type="RefSeq" id="WP_171626916.1">
    <property type="nucleotide sequence ID" value="NZ_JABBPG010000006.1"/>
</dbReference>
<dbReference type="GO" id="GO:0042597">
    <property type="term" value="C:periplasmic space"/>
    <property type="evidence" value="ECO:0007669"/>
    <property type="project" value="UniProtKB-SubCell"/>
</dbReference>
<keyword evidence="12" id="KW-1185">Reference proteome</keyword>
<dbReference type="PROSITE" id="PS00194">
    <property type="entry name" value="THIOREDOXIN_1"/>
    <property type="match status" value="1"/>
</dbReference>